<gene>
    <name evidence="10" type="ORF">OSH07_22760</name>
</gene>
<feature type="transmembrane region" description="Helical" evidence="8">
    <location>
        <begin position="111"/>
        <end position="135"/>
    </location>
</feature>
<feature type="transmembrane region" description="Helical" evidence="8">
    <location>
        <begin position="78"/>
        <end position="99"/>
    </location>
</feature>
<keyword evidence="3 8" id="KW-0813">Transport</keyword>
<organism evidence="10 11">
    <name type="scientific">Kaistia nematophila</name>
    <dbReference type="NCBI Taxonomy" id="2994654"/>
    <lineage>
        <taxon>Bacteria</taxon>
        <taxon>Pseudomonadati</taxon>
        <taxon>Pseudomonadota</taxon>
        <taxon>Alphaproteobacteria</taxon>
        <taxon>Hyphomicrobiales</taxon>
        <taxon>Kaistiaceae</taxon>
        <taxon>Kaistia</taxon>
    </lineage>
</organism>
<evidence type="ECO:0000256" key="4">
    <source>
        <dbReference type="ARBA" id="ARBA00022475"/>
    </source>
</evidence>
<keyword evidence="6 8" id="KW-1133">Transmembrane helix</keyword>
<comment type="caution">
    <text evidence="10">The sequence shown here is derived from an EMBL/GenBank/DDBJ whole genome shotgun (WGS) entry which is preliminary data.</text>
</comment>
<evidence type="ECO:0000256" key="3">
    <source>
        <dbReference type="ARBA" id="ARBA00022448"/>
    </source>
</evidence>
<dbReference type="GO" id="GO:0005886">
    <property type="term" value="C:plasma membrane"/>
    <property type="evidence" value="ECO:0007669"/>
    <property type="project" value="UniProtKB-SubCell"/>
</dbReference>
<dbReference type="GO" id="GO:0055085">
    <property type="term" value="P:transmembrane transport"/>
    <property type="evidence" value="ECO:0007669"/>
    <property type="project" value="InterPro"/>
</dbReference>
<evidence type="ECO:0000313" key="10">
    <source>
        <dbReference type="EMBL" id="MCX5572041.1"/>
    </source>
</evidence>
<dbReference type="InterPro" id="IPR051789">
    <property type="entry name" value="Bact_Polyamine_Transport"/>
</dbReference>
<dbReference type="PANTHER" id="PTHR43848">
    <property type="entry name" value="PUTRESCINE TRANSPORT SYSTEM PERMEASE PROTEIN POTI"/>
    <property type="match status" value="1"/>
</dbReference>
<evidence type="ECO:0000256" key="7">
    <source>
        <dbReference type="ARBA" id="ARBA00023136"/>
    </source>
</evidence>
<accession>A0A9X3E6E0</accession>
<proteinExistence type="inferred from homology"/>
<feature type="domain" description="ABC transmembrane type-1" evidence="9">
    <location>
        <begin position="74"/>
        <end position="263"/>
    </location>
</feature>
<evidence type="ECO:0000313" key="11">
    <source>
        <dbReference type="Proteomes" id="UP001144805"/>
    </source>
</evidence>
<keyword evidence="4" id="KW-1003">Cell membrane</keyword>
<dbReference type="Pfam" id="PF00528">
    <property type="entry name" value="BPD_transp_1"/>
    <property type="match status" value="1"/>
</dbReference>
<evidence type="ECO:0000256" key="6">
    <source>
        <dbReference type="ARBA" id="ARBA00022989"/>
    </source>
</evidence>
<evidence type="ECO:0000259" key="9">
    <source>
        <dbReference type="PROSITE" id="PS50928"/>
    </source>
</evidence>
<evidence type="ECO:0000256" key="5">
    <source>
        <dbReference type="ARBA" id="ARBA00022692"/>
    </source>
</evidence>
<dbReference type="CDD" id="cd06261">
    <property type="entry name" value="TM_PBP2"/>
    <property type="match status" value="1"/>
</dbReference>
<dbReference type="PANTHER" id="PTHR43848:SF2">
    <property type="entry name" value="PUTRESCINE TRANSPORT SYSTEM PERMEASE PROTEIN POTI"/>
    <property type="match status" value="1"/>
</dbReference>
<dbReference type="Proteomes" id="UP001144805">
    <property type="component" value="Unassembled WGS sequence"/>
</dbReference>
<keyword evidence="7 8" id="KW-0472">Membrane</keyword>
<keyword evidence="5 8" id="KW-0812">Transmembrane</keyword>
<dbReference type="InterPro" id="IPR000515">
    <property type="entry name" value="MetI-like"/>
</dbReference>
<dbReference type="Gene3D" id="1.10.3720.10">
    <property type="entry name" value="MetI-like"/>
    <property type="match status" value="1"/>
</dbReference>
<dbReference type="InterPro" id="IPR035906">
    <property type="entry name" value="MetI-like_sf"/>
</dbReference>
<feature type="transmembrane region" description="Helical" evidence="8">
    <location>
        <begin position="141"/>
        <end position="162"/>
    </location>
</feature>
<dbReference type="PROSITE" id="PS50928">
    <property type="entry name" value="ABC_TM1"/>
    <property type="match status" value="1"/>
</dbReference>
<name>A0A9X3E6E0_9HYPH</name>
<feature type="transmembrane region" description="Helical" evidence="8">
    <location>
        <begin position="245"/>
        <end position="267"/>
    </location>
</feature>
<reference evidence="10" key="1">
    <citation type="submission" date="2022-11" db="EMBL/GenBank/DDBJ databases">
        <title>Biodiversity and phylogenetic relationships of bacteria.</title>
        <authorList>
            <person name="Machado R.A.R."/>
            <person name="Bhat A."/>
            <person name="Loulou A."/>
            <person name="Kallel S."/>
        </authorList>
    </citation>
    <scope>NUCLEOTIDE SEQUENCE</scope>
    <source>
        <strain evidence="10">K-TC2</strain>
    </source>
</reference>
<dbReference type="RefSeq" id="WP_266341004.1">
    <property type="nucleotide sequence ID" value="NZ_JAPKNK010000014.1"/>
</dbReference>
<feature type="transmembrane region" description="Helical" evidence="8">
    <location>
        <begin position="20"/>
        <end position="41"/>
    </location>
</feature>
<comment type="subcellular location">
    <subcellularLocation>
        <location evidence="1 8">Cell membrane</location>
        <topology evidence="1 8">Multi-pass membrane protein</topology>
    </subcellularLocation>
</comment>
<dbReference type="EMBL" id="JAPKNK010000014">
    <property type="protein sequence ID" value="MCX5572041.1"/>
    <property type="molecule type" value="Genomic_DNA"/>
</dbReference>
<protein>
    <submittedName>
        <fullName evidence="10">ABC transporter permease</fullName>
    </submittedName>
</protein>
<dbReference type="AlphaFoldDB" id="A0A9X3E6E0"/>
<dbReference type="SUPFAM" id="SSF161098">
    <property type="entry name" value="MetI-like"/>
    <property type="match status" value="1"/>
</dbReference>
<keyword evidence="11" id="KW-1185">Reference proteome</keyword>
<sequence>MSVRTLDGVGRRATHAGLALWFGLAILFLFAPLAASIVYSFNLGVVGKQTSQFTGWTLDWYPAAWNDLALRRSVQTSLYVAFWAALIALGMGASLGYALVRHPSPNVRKWLSGLTYILLIVPEVVIGVSLLLFYAVTGIPLGAATLIAGITPAAIAVTALIVRARALTLDPKLEEAAADLGSTRLKTLWFIVLPQLLPAILAGGLMSYAFCFDNLVVAAFLTTPSVNTLPVYLYGSLQYGPAPSVYAAATVVFLFTVSLLGLAALCFRLSRSSGRVRSGGGR</sequence>
<evidence type="ECO:0000256" key="1">
    <source>
        <dbReference type="ARBA" id="ARBA00004651"/>
    </source>
</evidence>
<evidence type="ECO:0000256" key="2">
    <source>
        <dbReference type="ARBA" id="ARBA00007069"/>
    </source>
</evidence>
<feature type="transmembrane region" description="Helical" evidence="8">
    <location>
        <begin position="188"/>
        <end position="210"/>
    </location>
</feature>
<comment type="similarity">
    <text evidence="2">Belongs to the binding-protein-dependent transport system permease family. CysTW subfamily.</text>
</comment>
<evidence type="ECO:0000256" key="8">
    <source>
        <dbReference type="RuleBase" id="RU363032"/>
    </source>
</evidence>